<organism evidence="5">
    <name type="scientific">Oryza meridionalis</name>
    <dbReference type="NCBI Taxonomy" id="40149"/>
    <lineage>
        <taxon>Eukaryota</taxon>
        <taxon>Viridiplantae</taxon>
        <taxon>Streptophyta</taxon>
        <taxon>Embryophyta</taxon>
        <taxon>Tracheophyta</taxon>
        <taxon>Spermatophyta</taxon>
        <taxon>Magnoliopsida</taxon>
        <taxon>Liliopsida</taxon>
        <taxon>Poales</taxon>
        <taxon>Poaceae</taxon>
        <taxon>BOP clade</taxon>
        <taxon>Oryzoideae</taxon>
        <taxon>Oryzeae</taxon>
        <taxon>Oryzinae</taxon>
        <taxon>Oryza</taxon>
    </lineage>
</organism>
<keyword evidence="3" id="KW-0442">Lipid degradation</keyword>
<dbReference type="Gene3D" id="3.40.50.1110">
    <property type="entry name" value="SGNH hydrolase"/>
    <property type="match status" value="1"/>
</dbReference>
<keyword evidence="2" id="KW-0378">Hydrolase</keyword>
<dbReference type="AlphaFoldDB" id="A0A0E0D364"/>
<dbReference type="eggNOG" id="KOG0017">
    <property type="taxonomic scope" value="Eukaryota"/>
</dbReference>
<protein>
    <recommendedName>
        <fullName evidence="7">GDSL esterase/lipase</fullName>
    </recommendedName>
</protein>
<proteinExistence type="inferred from homology"/>
<dbReference type="Pfam" id="PF00657">
    <property type="entry name" value="Lipase_GDSL"/>
    <property type="match status" value="1"/>
</dbReference>
<dbReference type="InterPro" id="IPR001087">
    <property type="entry name" value="GDSL"/>
</dbReference>
<dbReference type="Proteomes" id="UP000008021">
    <property type="component" value="Chromosome 3"/>
</dbReference>
<dbReference type="EnsemblPlants" id="OMERI03G22060.1">
    <property type="protein sequence ID" value="OMERI03G22060.1"/>
    <property type="gene ID" value="OMERI03G22060"/>
</dbReference>
<feature type="signal peptide" evidence="4">
    <location>
        <begin position="1"/>
        <end position="34"/>
    </location>
</feature>
<dbReference type="Gramene" id="OMERI03G22060.1">
    <property type="protein sequence ID" value="OMERI03G22060.1"/>
    <property type="gene ID" value="OMERI03G22060"/>
</dbReference>
<keyword evidence="3" id="KW-0443">Lipid metabolism</keyword>
<dbReference type="PANTHER" id="PTHR45648:SF48">
    <property type="entry name" value="OS03G0581400 PROTEIN"/>
    <property type="match status" value="1"/>
</dbReference>
<dbReference type="GO" id="GO:0016042">
    <property type="term" value="P:lipid catabolic process"/>
    <property type="evidence" value="ECO:0007669"/>
    <property type="project" value="UniProtKB-KW"/>
</dbReference>
<dbReference type="InterPro" id="IPR036514">
    <property type="entry name" value="SGNH_hydro_sf"/>
</dbReference>
<evidence type="ECO:0000313" key="6">
    <source>
        <dbReference type="Proteomes" id="UP000008021"/>
    </source>
</evidence>
<accession>A0A0E0D364</accession>
<reference evidence="5" key="1">
    <citation type="submission" date="2015-04" db="UniProtKB">
        <authorList>
            <consortium name="EnsemblPlants"/>
        </authorList>
    </citation>
    <scope>IDENTIFICATION</scope>
</reference>
<evidence type="ECO:0000256" key="3">
    <source>
        <dbReference type="ARBA" id="ARBA00022963"/>
    </source>
</evidence>
<dbReference type="InterPro" id="IPR051058">
    <property type="entry name" value="GDSL_Est/Lipase"/>
</dbReference>
<sequence>MGFWRRCTPSTSACAGVCVVALLLAALACSPTRARGAAPAVYVLGDSQADVGNNNYLPATLPMYKANYPHNGVDYPGGKPTGRFSNGYNFVDYLADSLGVASPPPYLSISNTSVYGQCISFDEQIDQHYSSVHATLVQQLGPRQASTHLAESLFSVAIGSNDISPFPIQQLGYILSIALNKLPSRIKNDVASE</sequence>
<name>A0A0E0D364_9ORYZ</name>
<evidence type="ECO:0000256" key="2">
    <source>
        <dbReference type="ARBA" id="ARBA00022801"/>
    </source>
</evidence>
<dbReference type="SUPFAM" id="SSF52266">
    <property type="entry name" value="SGNH hydrolase"/>
    <property type="match status" value="1"/>
</dbReference>
<dbReference type="PROSITE" id="PS51257">
    <property type="entry name" value="PROKAR_LIPOPROTEIN"/>
    <property type="match status" value="1"/>
</dbReference>
<dbReference type="GO" id="GO:0016788">
    <property type="term" value="F:hydrolase activity, acting on ester bonds"/>
    <property type="evidence" value="ECO:0007669"/>
    <property type="project" value="InterPro"/>
</dbReference>
<comment type="similarity">
    <text evidence="1">Belongs to the 'GDSL' lipolytic enzyme family.</text>
</comment>
<dbReference type="STRING" id="40149.A0A0E0D364"/>
<dbReference type="PANTHER" id="PTHR45648">
    <property type="entry name" value="GDSL LIPASE/ACYLHYDROLASE FAMILY PROTEIN (AFU_ORTHOLOGUE AFUA_4G14700)"/>
    <property type="match status" value="1"/>
</dbReference>
<evidence type="ECO:0000256" key="1">
    <source>
        <dbReference type="ARBA" id="ARBA00008668"/>
    </source>
</evidence>
<dbReference type="HOGENOM" id="CLU_1410830_0_0_1"/>
<keyword evidence="4" id="KW-0732">Signal</keyword>
<evidence type="ECO:0000313" key="5">
    <source>
        <dbReference type="EnsemblPlants" id="OMERI03G22060.1"/>
    </source>
</evidence>
<evidence type="ECO:0000256" key="4">
    <source>
        <dbReference type="SAM" id="SignalP"/>
    </source>
</evidence>
<feature type="chain" id="PRO_5002356427" description="GDSL esterase/lipase" evidence="4">
    <location>
        <begin position="35"/>
        <end position="193"/>
    </location>
</feature>
<reference evidence="5" key="2">
    <citation type="submission" date="2018-05" db="EMBL/GenBank/DDBJ databases">
        <title>OmerRS3 (Oryza meridionalis Reference Sequence Version 3).</title>
        <authorList>
            <person name="Zhang J."/>
            <person name="Kudrna D."/>
            <person name="Lee S."/>
            <person name="Talag J."/>
            <person name="Welchert J."/>
            <person name="Wing R.A."/>
        </authorList>
    </citation>
    <scope>NUCLEOTIDE SEQUENCE [LARGE SCALE GENOMIC DNA]</scope>
    <source>
        <strain evidence="5">cv. OR44</strain>
    </source>
</reference>
<keyword evidence="6" id="KW-1185">Reference proteome</keyword>
<evidence type="ECO:0008006" key="7">
    <source>
        <dbReference type="Google" id="ProtNLM"/>
    </source>
</evidence>